<evidence type="ECO:0000313" key="5">
    <source>
        <dbReference type="EMBL" id="EFX02538.1"/>
    </source>
</evidence>
<dbReference type="GO" id="GO:0004497">
    <property type="term" value="F:monooxygenase activity"/>
    <property type="evidence" value="ECO:0007669"/>
    <property type="project" value="UniProtKB-KW"/>
</dbReference>
<dbReference type="GeneID" id="25979271"/>
<evidence type="ECO:0000256" key="2">
    <source>
        <dbReference type="ARBA" id="ARBA00022723"/>
    </source>
</evidence>
<evidence type="ECO:0000313" key="6">
    <source>
        <dbReference type="Proteomes" id="UP000007796"/>
    </source>
</evidence>
<evidence type="ECO:0000256" key="3">
    <source>
        <dbReference type="ARBA" id="ARBA00023002"/>
    </source>
</evidence>
<dbReference type="Proteomes" id="UP000007796">
    <property type="component" value="Unassembled WGS sequence"/>
</dbReference>
<dbReference type="Pfam" id="PF00067">
    <property type="entry name" value="p450"/>
    <property type="match status" value="1"/>
</dbReference>
<dbReference type="InterPro" id="IPR001128">
    <property type="entry name" value="Cyt_P450"/>
</dbReference>
<dbReference type="InterPro" id="IPR050364">
    <property type="entry name" value="Cytochrome_P450_fung"/>
</dbReference>
<keyword evidence="5" id="KW-0503">Monooxygenase</keyword>
<dbReference type="STRING" id="655863.F0XID1"/>
<keyword evidence="2" id="KW-0479">Metal-binding</keyword>
<dbReference type="eggNOG" id="KOG0156">
    <property type="taxonomic scope" value="Eukaryota"/>
</dbReference>
<dbReference type="EMBL" id="GL629771">
    <property type="protein sequence ID" value="EFX02538.1"/>
    <property type="molecule type" value="Genomic_DNA"/>
</dbReference>
<dbReference type="GO" id="GO:0020037">
    <property type="term" value="F:heme binding"/>
    <property type="evidence" value="ECO:0007669"/>
    <property type="project" value="InterPro"/>
</dbReference>
<keyword evidence="3" id="KW-0560">Oxidoreductase</keyword>
<name>F0XID1_GROCL</name>
<dbReference type="RefSeq" id="XP_014172020.1">
    <property type="nucleotide sequence ID" value="XM_014316545.1"/>
</dbReference>
<gene>
    <name evidence="5" type="ORF">CMQ_5899</name>
</gene>
<comment type="similarity">
    <text evidence="1">Belongs to the cytochrome P450 family.</text>
</comment>
<dbReference type="InterPro" id="IPR002401">
    <property type="entry name" value="Cyt_P450_E_grp-I"/>
</dbReference>
<keyword evidence="6" id="KW-1185">Reference proteome</keyword>
<keyword evidence="4" id="KW-0408">Iron</keyword>
<dbReference type="AlphaFoldDB" id="F0XID1"/>
<dbReference type="InterPro" id="IPR036396">
    <property type="entry name" value="Cyt_P450_sf"/>
</dbReference>
<dbReference type="InParanoid" id="F0XID1"/>
<dbReference type="PANTHER" id="PTHR46300:SF4">
    <property type="entry name" value="CYTOCHROME P450 98A3"/>
    <property type="match status" value="1"/>
</dbReference>
<protein>
    <submittedName>
        <fullName evidence="5">Cytochrome p450 monooxygenase</fullName>
    </submittedName>
</protein>
<dbReference type="GO" id="GO:0016705">
    <property type="term" value="F:oxidoreductase activity, acting on paired donors, with incorporation or reduction of molecular oxygen"/>
    <property type="evidence" value="ECO:0007669"/>
    <property type="project" value="InterPro"/>
</dbReference>
<accession>F0XID1</accession>
<dbReference type="HOGENOM" id="CLU_001570_2_1_1"/>
<dbReference type="PRINTS" id="PR00463">
    <property type="entry name" value="EP450I"/>
</dbReference>
<dbReference type="GO" id="GO:0005506">
    <property type="term" value="F:iron ion binding"/>
    <property type="evidence" value="ECO:0007669"/>
    <property type="project" value="InterPro"/>
</dbReference>
<organism evidence="6">
    <name type="scientific">Grosmannia clavigera (strain kw1407 / UAMH 11150)</name>
    <name type="common">Blue stain fungus</name>
    <name type="synonym">Graphiocladiella clavigera</name>
    <dbReference type="NCBI Taxonomy" id="655863"/>
    <lineage>
        <taxon>Eukaryota</taxon>
        <taxon>Fungi</taxon>
        <taxon>Dikarya</taxon>
        <taxon>Ascomycota</taxon>
        <taxon>Pezizomycotina</taxon>
        <taxon>Sordariomycetes</taxon>
        <taxon>Sordariomycetidae</taxon>
        <taxon>Ophiostomatales</taxon>
        <taxon>Ophiostomataceae</taxon>
        <taxon>Leptographium</taxon>
    </lineage>
</organism>
<evidence type="ECO:0000256" key="4">
    <source>
        <dbReference type="ARBA" id="ARBA00023004"/>
    </source>
</evidence>
<proteinExistence type="inferred from homology"/>
<reference evidence="5 6" key="1">
    <citation type="journal article" date="2011" name="Proc. Natl. Acad. Sci. U.S.A.">
        <title>Genome and transcriptome analyses of the mountain pine beetle-fungal symbiont Grosmannia clavigera, a lodgepole pine pathogen.</title>
        <authorList>
            <person name="DiGuistini S."/>
            <person name="Wang Y."/>
            <person name="Liao N.Y."/>
            <person name="Taylor G."/>
            <person name="Tanguay P."/>
            <person name="Feau N."/>
            <person name="Henrissat B."/>
            <person name="Chan S.K."/>
            <person name="Hesse-Orce U."/>
            <person name="Alamouti S.M."/>
            <person name="Tsui C.K.M."/>
            <person name="Docking R.T."/>
            <person name="Levasseur A."/>
            <person name="Haridas S."/>
            <person name="Robertson G."/>
            <person name="Birol I."/>
            <person name="Holt R.A."/>
            <person name="Marra M.A."/>
            <person name="Hamelin R.C."/>
            <person name="Hirst M."/>
            <person name="Jones S.J.M."/>
            <person name="Bohlmann J."/>
            <person name="Breuil C."/>
        </authorList>
    </citation>
    <scope>NUCLEOTIDE SEQUENCE [LARGE SCALE GENOMIC DNA]</scope>
    <source>
        <strain evidence="6">kw1407 / UAMH 11150</strain>
    </source>
</reference>
<sequence length="437" mass="49548">MLNLRWRMLNLRWRMPLGPFPWPVVGNVFTTGEQAVDLLRVVIETINDAWCAHEILEKKAQVYASRPRMVVFGELGTGQTNLVTMRVRSAAERDHWRIHRKLMHLGVGVQAVRRYRNVQNNVSKAVALEFLCEPAAFVRHLERHATSVVSVLVFGRRVPALTIPSPRSFALMQLAADLNVPGRSVSMPMETFPILARFQRWVPWMRGIRNRNQKGGHYFFHLLAQEAVEQQSAEPTEDKVGIPRPFADALFTEALKYDLATEELSSLTGSLFGTCSDTTSSTLVTFVLACCAFPEPMRRAQAELDRVFGSSRSPDWDDSDKLPGQALAEQGVWIAVARLLWAFTIQKARDPNSDLDIDVDIFAFTNGLNMRPQPFRCDTQPRTLEIGATIEREGREALLALKPLDGESRYRMSTFYQAQKRKLAKNPIIDEVEQVRS</sequence>
<dbReference type="SUPFAM" id="SSF48264">
    <property type="entry name" value="Cytochrome P450"/>
    <property type="match status" value="1"/>
</dbReference>
<dbReference type="OrthoDB" id="2789670at2759"/>
<dbReference type="Gene3D" id="1.10.630.10">
    <property type="entry name" value="Cytochrome P450"/>
    <property type="match status" value="2"/>
</dbReference>
<evidence type="ECO:0000256" key="1">
    <source>
        <dbReference type="ARBA" id="ARBA00010617"/>
    </source>
</evidence>
<dbReference type="PANTHER" id="PTHR46300">
    <property type="entry name" value="P450, PUTATIVE (EUROFUNG)-RELATED-RELATED"/>
    <property type="match status" value="1"/>
</dbReference>